<sequence length="148" mass="16266">MSEHVAADVDLLLADRPDLAELSGEQIAPIEARTAGWPDSWRDIARSLFVTLVSRADALAPVAAAELAVELMLGLAADLGGSQPYINQGADIQRSGMAARVIALLGQQRQDYDRVAQLVGMSVRHVRRIEARWLRAERAKRQRTLELE</sequence>
<reference evidence="1 2" key="1">
    <citation type="submission" date="2024-09" db="EMBL/GenBank/DDBJ databases">
        <authorList>
            <person name="Sun Q."/>
            <person name="Mori K."/>
        </authorList>
    </citation>
    <scope>NUCLEOTIDE SEQUENCE [LARGE SCALE GENOMIC DNA]</scope>
    <source>
        <strain evidence="1 2">NCAIM B.02336</strain>
    </source>
</reference>
<dbReference type="Proteomes" id="UP001589834">
    <property type="component" value="Unassembled WGS sequence"/>
</dbReference>
<dbReference type="EMBL" id="JBHLTN010000021">
    <property type="protein sequence ID" value="MFC0593167.1"/>
    <property type="molecule type" value="Genomic_DNA"/>
</dbReference>
<comment type="caution">
    <text evidence="1">The sequence shown here is derived from an EMBL/GenBank/DDBJ whole genome shotgun (WGS) entry which is preliminary data.</text>
</comment>
<gene>
    <name evidence="1" type="ORF">ACFFGG_11410</name>
</gene>
<evidence type="ECO:0000313" key="2">
    <source>
        <dbReference type="Proteomes" id="UP001589834"/>
    </source>
</evidence>
<organism evidence="1 2">
    <name type="scientific">Ottowia pentelensis</name>
    <dbReference type="NCBI Taxonomy" id="511108"/>
    <lineage>
        <taxon>Bacteria</taxon>
        <taxon>Pseudomonadati</taxon>
        <taxon>Pseudomonadota</taxon>
        <taxon>Betaproteobacteria</taxon>
        <taxon>Burkholderiales</taxon>
        <taxon>Comamonadaceae</taxon>
        <taxon>Ottowia</taxon>
    </lineage>
</organism>
<evidence type="ECO:0008006" key="3">
    <source>
        <dbReference type="Google" id="ProtNLM"/>
    </source>
</evidence>
<evidence type="ECO:0000313" key="1">
    <source>
        <dbReference type="EMBL" id="MFC0593167.1"/>
    </source>
</evidence>
<accession>A0ABV6PTI0</accession>
<keyword evidence="2" id="KW-1185">Reference proteome</keyword>
<proteinExistence type="predicted"/>
<name>A0ABV6PTI0_9BURK</name>
<dbReference type="RefSeq" id="WP_377483156.1">
    <property type="nucleotide sequence ID" value="NZ_JBHLTN010000021.1"/>
</dbReference>
<protein>
    <recommendedName>
        <fullName evidence="3">Mor transcription activator domain-containing protein</fullName>
    </recommendedName>
</protein>